<feature type="domain" description="ABC transporter" evidence="4">
    <location>
        <begin position="14"/>
        <end position="255"/>
    </location>
</feature>
<dbReference type="KEGG" id="pstg:E8M01_27535"/>
<dbReference type="AlphaFoldDB" id="A0A4D7BC72"/>
<dbReference type="EMBL" id="CP039690">
    <property type="protein sequence ID" value="QCI67648.1"/>
    <property type="molecule type" value="Genomic_DNA"/>
</dbReference>
<dbReference type="InterPro" id="IPR032823">
    <property type="entry name" value="BCA_ABC_TP_C"/>
</dbReference>
<evidence type="ECO:0000256" key="1">
    <source>
        <dbReference type="ARBA" id="ARBA00022448"/>
    </source>
</evidence>
<sequence length="259" mass="27883">MTDPDAAVTAAPVLAITGLRKAFGALVATDDVTLDVRPGELHALIGPNGAGKSTLITQICGELAADAGRIRFDGRDITTLPAHARARLGLGRSFQLTQLCPDFSALENVLLSIEARHGGSFDMLSNPRRNGANRQAARDWLDRVGLADREDRRVATLGHGERRQLEIAVALARQPRLLLLDEPMAGMGPEESAALTRLLGSLKRHYAILLVEHDMDAVFALADRVSVLVYGRIIFTGTVDAVRDHPDVRAAYLGEEPAC</sequence>
<dbReference type="InterPro" id="IPR027417">
    <property type="entry name" value="P-loop_NTPase"/>
</dbReference>
<evidence type="ECO:0000256" key="2">
    <source>
        <dbReference type="ARBA" id="ARBA00022741"/>
    </source>
</evidence>
<dbReference type="OrthoDB" id="9780942at2"/>
<dbReference type="InterPro" id="IPR003439">
    <property type="entry name" value="ABC_transporter-like_ATP-bd"/>
</dbReference>
<organism evidence="5 6">
    <name type="scientific">Phreatobacter stygius</name>
    <dbReference type="NCBI Taxonomy" id="1940610"/>
    <lineage>
        <taxon>Bacteria</taxon>
        <taxon>Pseudomonadati</taxon>
        <taxon>Pseudomonadota</taxon>
        <taxon>Alphaproteobacteria</taxon>
        <taxon>Hyphomicrobiales</taxon>
        <taxon>Phreatobacteraceae</taxon>
        <taxon>Phreatobacter</taxon>
    </lineage>
</organism>
<gene>
    <name evidence="5" type="ORF">E8M01_27535</name>
</gene>
<evidence type="ECO:0000259" key="4">
    <source>
        <dbReference type="PROSITE" id="PS50893"/>
    </source>
</evidence>
<dbReference type="GO" id="GO:0005886">
    <property type="term" value="C:plasma membrane"/>
    <property type="evidence" value="ECO:0007669"/>
    <property type="project" value="TreeGrafter"/>
</dbReference>
<dbReference type="PANTHER" id="PTHR45772">
    <property type="entry name" value="CONSERVED COMPONENT OF ABC TRANSPORTER FOR NATURAL AMINO ACIDS-RELATED"/>
    <property type="match status" value="1"/>
</dbReference>
<dbReference type="SMART" id="SM00382">
    <property type="entry name" value="AAA"/>
    <property type="match status" value="1"/>
</dbReference>
<dbReference type="Proteomes" id="UP000298781">
    <property type="component" value="Chromosome"/>
</dbReference>
<dbReference type="Pfam" id="PF00005">
    <property type="entry name" value="ABC_tran"/>
    <property type="match status" value="1"/>
</dbReference>
<name>A0A4D7BC72_9HYPH</name>
<dbReference type="PROSITE" id="PS50893">
    <property type="entry name" value="ABC_TRANSPORTER_2"/>
    <property type="match status" value="1"/>
</dbReference>
<keyword evidence="3 5" id="KW-0067">ATP-binding</keyword>
<dbReference type="CDD" id="cd03219">
    <property type="entry name" value="ABC_Mj1267_LivG_branched"/>
    <property type="match status" value="1"/>
</dbReference>
<dbReference type="PANTHER" id="PTHR45772:SF2">
    <property type="entry name" value="ABC TRANSPORTER ATP-BINDING PROTEIN"/>
    <property type="match status" value="1"/>
</dbReference>
<accession>A0A4D7BC72</accession>
<dbReference type="InterPro" id="IPR003593">
    <property type="entry name" value="AAA+_ATPase"/>
</dbReference>
<protein>
    <submittedName>
        <fullName evidence="5">ABC transporter ATP-binding protein</fullName>
    </submittedName>
</protein>
<evidence type="ECO:0000313" key="6">
    <source>
        <dbReference type="Proteomes" id="UP000298781"/>
    </source>
</evidence>
<dbReference type="Pfam" id="PF12399">
    <property type="entry name" value="BCA_ABC_TP_C"/>
    <property type="match status" value="1"/>
</dbReference>
<keyword evidence="6" id="KW-1185">Reference proteome</keyword>
<dbReference type="SUPFAM" id="SSF52540">
    <property type="entry name" value="P-loop containing nucleoside triphosphate hydrolases"/>
    <property type="match status" value="1"/>
</dbReference>
<evidence type="ECO:0000256" key="3">
    <source>
        <dbReference type="ARBA" id="ARBA00022840"/>
    </source>
</evidence>
<dbReference type="InterPro" id="IPR051120">
    <property type="entry name" value="ABC_AA/LPS_Transport"/>
</dbReference>
<keyword evidence="2" id="KW-0547">Nucleotide-binding</keyword>
<reference evidence="5 6" key="1">
    <citation type="submission" date="2019-04" db="EMBL/GenBank/DDBJ databases">
        <title>Phreatobacter aquaticus sp. nov.</title>
        <authorList>
            <person name="Choi A."/>
        </authorList>
    </citation>
    <scope>NUCLEOTIDE SEQUENCE [LARGE SCALE GENOMIC DNA]</scope>
    <source>
        <strain evidence="5 6">KCTC 52518</strain>
    </source>
</reference>
<dbReference type="GO" id="GO:0005524">
    <property type="term" value="F:ATP binding"/>
    <property type="evidence" value="ECO:0007669"/>
    <property type="project" value="UniProtKB-KW"/>
</dbReference>
<dbReference type="RefSeq" id="WP_136963077.1">
    <property type="nucleotide sequence ID" value="NZ_CP039690.1"/>
</dbReference>
<keyword evidence="1" id="KW-0813">Transport</keyword>
<dbReference type="Gene3D" id="3.40.50.300">
    <property type="entry name" value="P-loop containing nucleotide triphosphate hydrolases"/>
    <property type="match status" value="1"/>
</dbReference>
<proteinExistence type="predicted"/>
<evidence type="ECO:0000313" key="5">
    <source>
        <dbReference type="EMBL" id="QCI67648.1"/>
    </source>
</evidence>
<dbReference type="GO" id="GO:0016887">
    <property type="term" value="F:ATP hydrolysis activity"/>
    <property type="evidence" value="ECO:0007669"/>
    <property type="project" value="InterPro"/>
</dbReference>